<keyword evidence="3" id="KW-1185">Reference proteome</keyword>
<evidence type="ECO:0000256" key="1">
    <source>
        <dbReference type="SAM" id="MobiDB-lite"/>
    </source>
</evidence>
<proteinExistence type="predicted"/>
<dbReference type="Proteomes" id="UP001239994">
    <property type="component" value="Unassembled WGS sequence"/>
</dbReference>
<evidence type="ECO:0000313" key="3">
    <source>
        <dbReference type="Proteomes" id="UP001239994"/>
    </source>
</evidence>
<sequence>LGPCLYCGVSGHILCTCSVLTHRGRNKTSSKGSEETMRDSPHLWRVL</sequence>
<evidence type="ECO:0000313" key="2">
    <source>
        <dbReference type="EMBL" id="KAK1798921.1"/>
    </source>
</evidence>
<gene>
    <name evidence="2" type="ORF">P4O66_007191</name>
</gene>
<feature type="region of interest" description="Disordered" evidence="1">
    <location>
        <begin position="24"/>
        <end position="47"/>
    </location>
</feature>
<accession>A0AAD8ZGW7</accession>
<organism evidence="2 3">
    <name type="scientific">Electrophorus voltai</name>
    <dbReference type="NCBI Taxonomy" id="2609070"/>
    <lineage>
        <taxon>Eukaryota</taxon>
        <taxon>Metazoa</taxon>
        <taxon>Chordata</taxon>
        <taxon>Craniata</taxon>
        <taxon>Vertebrata</taxon>
        <taxon>Euteleostomi</taxon>
        <taxon>Actinopterygii</taxon>
        <taxon>Neopterygii</taxon>
        <taxon>Teleostei</taxon>
        <taxon>Ostariophysi</taxon>
        <taxon>Gymnotiformes</taxon>
        <taxon>Gymnotoidei</taxon>
        <taxon>Gymnotidae</taxon>
        <taxon>Electrophorus</taxon>
    </lineage>
</organism>
<name>A0AAD8ZGW7_9TELE</name>
<feature type="non-terminal residue" evidence="2">
    <location>
        <position position="1"/>
    </location>
</feature>
<reference evidence="2" key="1">
    <citation type="submission" date="2023-03" db="EMBL/GenBank/DDBJ databases">
        <title>Electrophorus voltai genome.</title>
        <authorList>
            <person name="Bian C."/>
        </authorList>
    </citation>
    <scope>NUCLEOTIDE SEQUENCE</scope>
    <source>
        <strain evidence="2">CB-2022</strain>
        <tissue evidence="2">Muscle</tissue>
    </source>
</reference>
<dbReference type="AlphaFoldDB" id="A0AAD8ZGW7"/>
<feature type="compositionally biased region" description="Basic and acidic residues" evidence="1">
    <location>
        <begin position="32"/>
        <end position="47"/>
    </location>
</feature>
<protein>
    <submittedName>
        <fullName evidence="2">Uncharacterized protein</fullName>
    </submittedName>
</protein>
<dbReference type="EMBL" id="JAROKS010000012">
    <property type="protein sequence ID" value="KAK1798921.1"/>
    <property type="molecule type" value="Genomic_DNA"/>
</dbReference>
<comment type="caution">
    <text evidence="2">The sequence shown here is derived from an EMBL/GenBank/DDBJ whole genome shotgun (WGS) entry which is preliminary data.</text>
</comment>